<evidence type="ECO:0000313" key="3">
    <source>
        <dbReference type="EMBL" id="BBA29157.1"/>
    </source>
</evidence>
<dbReference type="RefSeq" id="WP_120174295.1">
    <property type="nucleotide sequence ID" value="NZ_AP018049.1"/>
</dbReference>
<dbReference type="Gene3D" id="3.40.50.2300">
    <property type="match status" value="1"/>
</dbReference>
<evidence type="ECO:0000259" key="2">
    <source>
        <dbReference type="PROSITE" id="PS50110"/>
    </source>
</evidence>
<evidence type="ECO:0000313" key="4">
    <source>
        <dbReference type="Proteomes" id="UP000267517"/>
    </source>
</evidence>
<keyword evidence="1" id="KW-0597">Phosphoprotein</keyword>
<proteinExistence type="predicted"/>
<reference evidence="3 4" key="1">
    <citation type="submission" date="2017-05" db="EMBL/GenBank/DDBJ databases">
        <title>whole genome sequence of Prevotella melaninogenica GAI 07411.</title>
        <authorList>
            <person name="Kondo Y."/>
            <person name="Hoshino T."/>
        </authorList>
    </citation>
    <scope>NUCLEOTIDE SEQUENCE [LARGE SCALE GENOMIC DNA]</scope>
    <source>
        <strain evidence="3 4">GAI 07411</strain>
    </source>
</reference>
<feature type="domain" description="Response regulatory" evidence="2">
    <location>
        <begin position="1"/>
        <end position="124"/>
    </location>
</feature>
<dbReference type="SUPFAM" id="SSF52172">
    <property type="entry name" value="CheY-like"/>
    <property type="match status" value="1"/>
</dbReference>
<dbReference type="InterPro" id="IPR011006">
    <property type="entry name" value="CheY-like_superfamily"/>
</dbReference>
<name>A0A250KHE5_9BACT</name>
<dbReference type="OrthoDB" id="7284229at2"/>
<gene>
    <name evidence="3" type="ORF">PMEL1_01081</name>
</gene>
<dbReference type="GO" id="GO:0000160">
    <property type="term" value="P:phosphorelay signal transduction system"/>
    <property type="evidence" value="ECO:0007669"/>
    <property type="project" value="InterPro"/>
</dbReference>
<feature type="modified residue" description="4-aspartylphosphate" evidence="1">
    <location>
        <position position="58"/>
    </location>
</feature>
<dbReference type="PROSITE" id="PS50110">
    <property type="entry name" value="RESPONSE_REGULATORY"/>
    <property type="match status" value="1"/>
</dbReference>
<accession>A0A250KHE5</accession>
<dbReference type="Proteomes" id="UP000267517">
    <property type="component" value="Chromosome I"/>
</dbReference>
<dbReference type="InterPro" id="IPR001789">
    <property type="entry name" value="Sig_transdc_resp-reg_receiver"/>
</dbReference>
<organism evidence="3 4">
    <name type="scientific">Prevotella melaninogenica</name>
    <dbReference type="NCBI Taxonomy" id="28132"/>
    <lineage>
        <taxon>Bacteria</taxon>
        <taxon>Pseudomonadati</taxon>
        <taxon>Bacteroidota</taxon>
        <taxon>Bacteroidia</taxon>
        <taxon>Bacteroidales</taxon>
        <taxon>Prevotellaceae</taxon>
        <taxon>Prevotella</taxon>
    </lineage>
</organism>
<sequence>MNLKYKILWIENEKDWVNSIEDQIQEYLDNLGFEFKKKLINKEDQEIDYNSWDLILMDLNLASQPNGAELISKIRNQGVYTDVVFYSSSGIDELRTKGREKELDGVYYSSRDVNLFIKKVKAVIDTTIKKVQDLNNLRGLVMAEVSELDSRMASLIKKYFIDQSTDKKTKDFTERFVNEMEKNTKKKLSESKTCDKLCKHTWRNLSIEEIIEDFDFDASRKARAVNLIIKEAKISYTPKGNNFFEDYSNEMLKMRNQLAHCSSSYINGKEILTTKDGEKEFNDENFKEIRKQIREYNAIFDKIEKKI</sequence>
<evidence type="ECO:0000256" key="1">
    <source>
        <dbReference type="PROSITE-ProRule" id="PRU00169"/>
    </source>
</evidence>
<dbReference type="EMBL" id="AP018049">
    <property type="protein sequence ID" value="BBA29157.1"/>
    <property type="molecule type" value="Genomic_DNA"/>
</dbReference>
<protein>
    <submittedName>
        <fullName evidence="3">Transcriptional regulator</fullName>
    </submittedName>
</protein>
<dbReference type="AlphaFoldDB" id="A0A250KHE5"/>